<dbReference type="VEuPathDB" id="FungiDB:GVI51_L03927"/>
<keyword evidence="4" id="KW-0690">Ribosome biogenesis</keyword>
<dbReference type="InterPro" id="IPR007504">
    <property type="entry name" value="H/ACA_rnp_Gar1/Naf1"/>
</dbReference>
<dbReference type="Pfam" id="PF04410">
    <property type="entry name" value="Gar1"/>
    <property type="match status" value="1"/>
</dbReference>
<dbReference type="GO" id="GO:0001522">
    <property type="term" value="P:pseudouridine synthesis"/>
    <property type="evidence" value="ECO:0007669"/>
    <property type="project" value="InterPro"/>
</dbReference>
<feature type="compositionally biased region" description="Acidic residues" evidence="9">
    <location>
        <begin position="155"/>
        <end position="172"/>
    </location>
</feature>
<feature type="compositionally biased region" description="Low complexity" evidence="9">
    <location>
        <begin position="139"/>
        <end position="154"/>
    </location>
</feature>
<keyword evidence="7" id="KW-0694">RNA-binding</keyword>
<evidence type="ECO:0000256" key="7">
    <source>
        <dbReference type="ARBA" id="ARBA00022884"/>
    </source>
</evidence>
<dbReference type="GO" id="GO:0005732">
    <property type="term" value="C:sno(s)RNA-containing ribonucleoprotein complex"/>
    <property type="evidence" value="ECO:0007669"/>
    <property type="project" value="InterPro"/>
</dbReference>
<feature type="compositionally biased region" description="Polar residues" evidence="9">
    <location>
        <begin position="562"/>
        <end position="581"/>
    </location>
</feature>
<dbReference type="Gene3D" id="2.40.10.230">
    <property type="entry name" value="Probable tRNA pseudouridine synthase domain"/>
    <property type="match status" value="1"/>
</dbReference>
<feature type="compositionally biased region" description="Acidic residues" evidence="9">
    <location>
        <begin position="312"/>
        <end position="326"/>
    </location>
</feature>
<dbReference type="GO" id="GO:0006364">
    <property type="term" value="P:rRNA processing"/>
    <property type="evidence" value="ECO:0007669"/>
    <property type="project" value="UniProtKB-KW"/>
</dbReference>
<dbReference type="VEuPathDB" id="FungiDB:GWK60_L11121"/>
<feature type="compositionally biased region" description="Polar residues" evidence="9">
    <location>
        <begin position="93"/>
        <end position="111"/>
    </location>
</feature>
<comment type="similarity">
    <text evidence="2">Belongs to the NAF1 family.</text>
</comment>
<dbReference type="PANTHER" id="PTHR31633:SF1">
    <property type="entry name" value="H_ACA RIBONUCLEOPROTEIN COMPLEX NON-CORE SUBUNIT NAF1"/>
    <property type="match status" value="1"/>
</dbReference>
<dbReference type="Proteomes" id="UP000054886">
    <property type="component" value="Unassembled WGS sequence"/>
</dbReference>
<dbReference type="EMBL" id="LLZZ01000132">
    <property type="protein sequence ID" value="KTB01073.1"/>
    <property type="molecule type" value="Genomic_DNA"/>
</dbReference>
<feature type="compositionally biased region" description="Basic and acidic residues" evidence="9">
    <location>
        <begin position="13"/>
        <end position="43"/>
    </location>
</feature>
<name>A0A0W0E537_CANGB</name>
<feature type="region of interest" description="Disordered" evidence="9">
    <location>
        <begin position="515"/>
        <end position="581"/>
    </location>
</feature>
<evidence type="ECO:0000256" key="9">
    <source>
        <dbReference type="SAM" id="MobiDB-lite"/>
    </source>
</evidence>
<feature type="compositionally biased region" description="Polar residues" evidence="9">
    <location>
        <begin position="44"/>
        <end position="62"/>
    </location>
</feature>
<feature type="compositionally biased region" description="Basic and acidic residues" evidence="9">
    <location>
        <begin position="63"/>
        <end position="92"/>
    </location>
</feature>
<evidence type="ECO:0000313" key="12">
    <source>
        <dbReference type="Proteomes" id="UP000054886"/>
    </source>
</evidence>
<keyword evidence="5" id="KW-0698">rRNA processing</keyword>
<dbReference type="VEuPathDB" id="FungiDB:CAGL0L04114g"/>
<dbReference type="GO" id="GO:0000493">
    <property type="term" value="P:box H/ACA snoRNP assembly"/>
    <property type="evidence" value="ECO:0007669"/>
    <property type="project" value="EnsemblFungi"/>
</dbReference>
<dbReference type="EMBL" id="LLZZ01000115">
    <property type="protein sequence ID" value="KTB04939.1"/>
    <property type="molecule type" value="Genomic_DNA"/>
</dbReference>
<evidence type="ECO:0000256" key="5">
    <source>
        <dbReference type="ARBA" id="ARBA00022552"/>
    </source>
</evidence>
<evidence type="ECO:0000313" key="11">
    <source>
        <dbReference type="EMBL" id="KTB04939.1"/>
    </source>
</evidence>
<keyword evidence="10" id="KW-0687">Ribonucleoprotein</keyword>
<proteinExistence type="inferred from homology"/>
<gene>
    <name evidence="10" type="ORF">AO440_004609</name>
    <name evidence="11" type="ORF">AO440_004977</name>
</gene>
<reference evidence="10 12" key="1">
    <citation type="submission" date="2015-10" db="EMBL/GenBank/DDBJ databases">
        <title>Draft genomes sequences of Candida glabrata isolates 1A, 1B, 2A, 2B, 3A and 3B.</title>
        <authorList>
            <person name="Haavelsrud O.E."/>
            <person name="Gaustad P."/>
        </authorList>
    </citation>
    <scope>NUCLEOTIDE SEQUENCE [LARGE SCALE GENOMIC DNA]</scope>
    <source>
        <strain evidence="10">910700640</strain>
    </source>
</reference>
<feature type="compositionally biased region" description="Basic residues" evidence="9">
    <location>
        <begin position="331"/>
        <end position="341"/>
    </location>
</feature>
<protein>
    <recommendedName>
        <fullName evidence="3">H/ACA ribonucleoprotein complex non-core subunit NAF1</fullName>
    </recommendedName>
</protein>
<evidence type="ECO:0000256" key="4">
    <source>
        <dbReference type="ARBA" id="ARBA00022517"/>
    </source>
</evidence>
<dbReference type="AlphaFoldDB" id="A0A0W0E537"/>
<dbReference type="InterPro" id="IPR009000">
    <property type="entry name" value="Transl_B-barrel_sf"/>
</dbReference>
<comment type="caution">
    <text evidence="10">The sequence shown here is derived from an EMBL/GenBank/DDBJ whole genome shotgun (WGS) entry which is preliminary data.</text>
</comment>
<keyword evidence="8" id="KW-0539">Nucleus</keyword>
<dbReference type="GO" id="GO:0003723">
    <property type="term" value="F:RNA binding"/>
    <property type="evidence" value="ECO:0007669"/>
    <property type="project" value="UniProtKB-KW"/>
</dbReference>
<dbReference type="VEuPathDB" id="FungiDB:B1J91_L04114g"/>
<evidence type="ECO:0000313" key="10">
    <source>
        <dbReference type="EMBL" id="KTB01073.1"/>
    </source>
</evidence>
<evidence type="ECO:0000256" key="8">
    <source>
        <dbReference type="ARBA" id="ARBA00023242"/>
    </source>
</evidence>
<keyword evidence="6" id="KW-0597">Phosphoprotein</keyword>
<evidence type="ECO:0000256" key="3">
    <source>
        <dbReference type="ARBA" id="ARBA00021438"/>
    </source>
</evidence>
<evidence type="ECO:0000256" key="1">
    <source>
        <dbReference type="ARBA" id="ARBA00004123"/>
    </source>
</evidence>
<evidence type="ECO:0000256" key="6">
    <source>
        <dbReference type="ARBA" id="ARBA00022553"/>
    </source>
</evidence>
<dbReference type="PANTHER" id="PTHR31633">
    <property type="entry name" value="H/ACA RIBONUCLEOPROTEIN COMPLEX NON-CORE SUBUNIT NAF1"/>
    <property type="match status" value="1"/>
</dbReference>
<organism evidence="10 12">
    <name type="scientific">Candida glabrata</name>
    <name type="common">Yeast</name>
    <name type="synonym">Torulopsis glabrata</name>
    <dbReference type="NCBI Taxonomy" id="5478"/>
    <lineage>
        <taxon>Eukaryota</taxon>
        <taxon>Fungi</taxon>
        <taxon>Dikarya</taxon>
        <taxon>Ascomycota</taxon>
        <taxon>Saccharomycotina</taxon>
        <taxon>Saccharomycetes</taxon>
        <taxon>Saccharomycetales</taxon>
        <taxon>Saccharomycetaceae</taxon>
        <taxon>Nakaseomyces</taxon>
    </lineage>
</organism>
<evidence type="ECO:0000256" key="2">
    <source>
        <dbReference type="ARBA" id="ARBA00009801"/>
    </source>
</evidence>
<dbReference type="InterPro" id="IPR040309">
    <property type="entry name" value="Naf1"/>
</dbReference>
<feature type="compositionally biased region" description="Basic and acidic residues" evidence="9">
    <location>
        <begin position="342"/>
        <end position="359"/>
    </location>
</feature>
<sequence length="581" mass="65364">MSEDLFTKALQNPDEKVDGHLSDDIRIESKSENITKLEEKLDNATEQENDNVSVEESPTFNSKLHENDHGLETEQSDEKTENTEVTLNKDETTISSTNRGEIEQNITSSAEKPTEDQQQEVSDHSQEDSNTNLNEDSDTSSLDSSSSQSSSSSSSDEEDINVDVENESDLEDNGTSAPIVSKNEVLEDQTADLPESYVIDEKTNISSIGTVKSVLDNNLIITADISGEKRVLEEGSIFCLEDRTPLGVLREVFGPLQAPFYRVGVSESYKKNNDLKSLIGIKVFIVLKDVHWIDTFQIKMIKGTDASNMFDEELPEEEQEFSDDEKEAMYKKQKKQKKRKPEKTGRADTNDSNTKKVRSDNFPVVQKMRPPIGMSRPKNYTSRSSREKTKILDYDDGNASIRSHAVDQSKGVQVSQLQPSINLPSTSSYIPPNDGNFHNPSGFPTGNPTGFIPNMPQNQFIPPVFPYPTNFNPQYSQYNAPPMQGSFPNFQPQPMSSQGMYPPPTNNGYPYLPNMPFNGQQQFQNQQQIMQQNPQSYQSSQQAYQLHQLLMQQQQSPHHTEQNQGQSNSPTNQGNQSFFHQ</sequence>
<feature type="compositionally biased region" description="Low complexity" evidence="9">
    <location>
        <begin position="518"/>
        <end position="555"/>
    </location>
</feature>
<feature type="region of interest" description="Disordered" evidence="9">
    <location>
        <begin position="1"/>
        <end position="187"/>
    </location>
</feature>
<comment type="subcellular location">
    <subcellularLocation>
        <location evidence="1">Nucleus</location>
    </subcellularLocation>
</comment>
<dbReference type="InterPro" id="IPR038664">
    <property type="entry name" value="Gar1/Naf1_Cbf5-bd_sf"/>
</dbReference>
<dbReference type="SUPFAM" id="SSF50447">
    <property type="entry name" value="Translation proteins"/>
    <property type="match status" value="1"/>
</dbReference>
<dbReference type="GO" id="GO:0005654">
    <property type="term" value="C:nucleoplasm"/>
    <property type="evidence" value="ECO:0007669"/>
    <property type="project" value="EnsemblFungi"/>
</dbReference>
<feature type="region of interest" description="Disordered" evidence="9">
    <location>
        <begin position="312"/>
        <end position="387"/>
    </location>
</feature>
<accession>A0A0W0E537</accession>